<dbReference type="Pfam" id="PF00069">
    <property type="entry name" value="Pkinase"/>
    <property type="match status" value="1"/>
</dbReference>
<dbReference type="InterPro" id="IPR013210">
    <property type="entry name" value="LRR_N_plant-typ"/>
</dbReference>
<feature type="transmembrane region" description="Helical" evidence="8">
    <location>
        <begin position="160"/>
        <end position="179"/>
    </location>
</feature>
<accession>A0ABP0US71</accession>
<evidence type="ECO:0000256" key="6">
    <source>
        <dbReference type="ARBA" id="ARBA00023136"/>
    </source>
</evidence>
<feature type="transmembrane region" description="Helical" evidence="8">
    <location>
        <begin position="360"/>
        <end position="383"/>
    </location>
</feature>
<dbReference type="InterPro" id="IPR011009">
    <property type="entry name" value="Kinase-like_dom_sf"/>
</dbReference>
<feature type="compositionally biased region" description="Basic and acidic residues" evidence="7">
    <location>
        <begin position="763"/>
        <end position="780"/>
    </location>
</feature>
<keyword evidence="4" id="KW-0677">Repeat</keyword>
<feature type="transmembrane region" description="Helical" evidence="8">
    <location>
        <begin position="85"/>
        <end position="107"/>
    </location>
</feature>
<evidence type="ECO:0000256" key="2">
    <source>
        <dbReference type="ARBA" id="ARBA00022614"/>
    </source>
</evidence>
<evidence type="ECO:0000256" key="3">
    <source>
        <dbReference type="ARBA" id="ARBA00022692"/>
    </source>
</evidence>
<dbReference type="PANTHER" id="PTHR48010:SF76">
    <property type="entry name" value="INACTIVE RECEPTOR KINASE RLK902-RELATED"/>
    <property type="match status" value="1"/>
</dbReference>
<evidence type="ECO:0000313" key="11">
    <source>
        <dbReference type="Proteomes" id="UP001497512"/>
    </source>
</evidence>
<organism evidence="10 11">
    <name type="scientific">Sphagnum troendelagicum</name>
    <dbReference type="NCBI Taxonomy" id="128251"/>
    <lineage>
        <taxon>Eukaryota</taxon>
        <taxon>Viridiplantae</taxon>
        <taxon>Streptophyta</taxon>
        <taxon>Embryophyta</taxon>
        <taxon>Bryophyta</taxon>
        <taxon>Sphagnophytina</taxon>
        <taxon>Sphagnopsida</taxon>
        <taxon>Sphagnales</taxon>
        <taxon>Sphagnaceae</taxon>
        <taxon>Sphagnum</taxon>
    </lineage>
</organism>
<feature type="compositionally biased region" description="Gly residues" evidence="7">
    <location>
        <begin position="35"/>
        <end position="48"/>
    </location>
</feature>
<dbReference type="PANTHER" id="PTHR48010">
    <property type="entry name" value="OS05G0588300 PROTEIN"/>
    <property type="match status" value="1"/>
</dbReference>
<dbReference type="EMBL" id="OZ019898">
    <property type="protein sequence ID" value="CAK9228408.1"/>
    <property type="molecule type" value="Genomic_DNA"/>
</dbReference>
<dbReference type="InterPro" id="IPR032675">
    <property type="entry name" value="LRR_dom_sf"/>
</dbReference>
<dbReference type="Gene3D" id="1.10.510.10">
    <property type="entry name" value="Transferase(Phosphotransferase) domain 1"/>
    <property type="match status" value="1"/>
</dbReference>
<keyword evidence="2" id="KW-0433">Leucine-rich repeat</keyword>
<name>A0ABP0US71_9BRYO</name>
<feature type="domain" description="Protein kinase" evidence="9">
    <location>
        <begin position="472"/>
        <end position="763"/>
    </location>
</feature>
<dbReference type="Gene3D" id="3.30.200.20">
    <property type="entry name" value="Phosphorylase Kinase, domain 1"/>
    <property type="match status" value="1"/>
</dbReference>
<feature type="region of interest" description="Disordered" evidence="7">
    <location>
        <begin position="763"/>
        <end position="808"/>
    </location>
</feature>
<proteinExistence type="predicted"/>
<feature type="region of interest" description="Disordered" evidence="7">
    <location>
        <begin position="30"/>
        <end position="77"/>
    </location>
</feature>
<protein>
    <recommendedName>
        <fullName evidence="9">Protein kinase domain-containing protein</fullName>
    </recommendedName>
</protein>
<evidence type="ECO:0000256" key="5">
    <source>
        <dbReference type="ARBA" id="ARBA00022989"/>
    </source>
</evidence>
<keyword evidence="11" id="KW-1185">Reference proteome</keyword>
<sequence>MERAPNSSLVKKSHQLSFAQQMMIEAGAQATGSRLAGGGGGGGGGGASAGSMASLGKNEESEREREDDDDNNNNNRRNLRSRRTFSCFLLWGILFLLSMGVAAPASVAAQGSLETDVAGLRLFRNAVDSTGKLLSSWVNATEICVSWTGVSCERGRVYKLRLPGMGLAGSIPIGSLSLLEQLRVVSLHNNFLTGSFPEDLSNCSSLQALFLENNAFSGPLPSSFWGLWHRLTHLSLSFNNLSGPIPDSINTFSHLYLLDLQNNSFSGDVPLLQLTNLTLFSVANNRLSGPVPSSLRKFPLSSWSPGNPGLCGPPTSIPCPNSSLVPAALSPLLSVGAPTPDLLPASVLNHKAKKKLRSGVLVAIVLGGTLALLLVIIFIAFLLCHCKRTSRQAAAAKKKNNKKKQQIVGGSSTRSIAEKAAVVPEEQQQQQQQLQKEAAYAISGHPGGLQDRNRLIFFEGKGLSFDLEDLLRASAEVLGKGSAGTAYKAILGDGSIVVVRRLKDVTMGRKEFETKIETVGKLKHPNLVPLCAYYFSNDEKLLVQEYYSMGSLSACLHGHMSGAGIALDWGTRCNIALGAAQGIAYIHDHGGGGGGGQQQQHYHQHRKCVHGNIKSSNVLLNSDMEVGISDFGLVQLLATTPPVASKIVGYRAPEVSVTGKITPKSDVYSFGVVLLELLTGKAPTQSSSSRDEEGINLPHWVQSVVREEWTAEVFDEELRKYQNIEEEMVQMLQVAMACVDSVPERRPKMVEVVHMLEDIHQVLDTKDEPSRHSESEDRSNKSPQSVRDSLSDTPSSVMQTPSAYTPSD</sequence>
<keyword evidence="5 8" id="KW-1133">Transmembrane helix</keyword>
<dbReference type="Gene3D" id="3.80.10.10">
    <property type="entry name" value="Ribonuclease Inhibitor"/>
    <property type="match status" value="2"/>
</dbReference>
<dbReference type="InterPro" id="IPR050994">
    <property type="entry name" value="At_inactive_RLKs"/>
</dbReference>
<dbReference type="SUPFAM" id="SSF56112">
    <property type="entry name" value="Protein kinase-like (PK-like)"/>
    <property type="match status" value="1"/>
</dbReference>
<evidence type="ECO:0000313" key="10">
    <source>
        <dbReference type="EMBL" id="CAK9228408.1"/>
    </source>
</evidence>
<dbReference type="InterPro" id="IPR001611">
    <property type="entry name" value="Leu-rich_rpt"/>
</dbReference>
<evidence type="ECO:0000256" key="4">
    <source>
        <dbReference type="ARBA" id="ARBA00022737"/>
    </source>
</evidence>
<dbReference type="SUPFAM" id="SSF52058">
    <property type="entry name" value="L domain-like"/>
    <property type="match status" value="1"/>
</dbReference>
<comment type="subcellular location">
    <subcellularLocation>
        <location evidence="1">Membrane</location>
    </subcellularLocation>
</comment>
<dbReference type="Pfam" id="PF08263">
    <property type="entry name" value="LRRNT_2"/>
    <property type="match status" value="1"/>
</dbReference>
<reference evidence="10" key="1">
    <citation type="submission" date="2024-02" db="EMBL/GenBank/DDBJ databases">
        <authorList>
            <consortium name="ELIXIR-Norway"/>
            <consortium name="Elixir Norway"/>
        </authorList>
    </citation>
    <scope>NUCLEOTIDE SEQUENCE</scope>
</reference>
<dbReference type="PROSITE" id="PS50011">
    <property type="entry name" value="PROTEIN_KINASE_DOM"/>
    <property type="match status" value="1"/>
</dbReference>
<keyword evidence="3 8" id="KW-0812">Transmembrane</keyword>
<dbReference type="Pfam" id="PF00560">
    <property type="entry name" value="LRR_1"/>
    <property type="match status" value="3"/>
</dbReference>
<evidence type="ECO:0000256" key="1">
    <source>
        <dbReference type="ARBA" id="ARBA00004370"/>
    </source>
</evidence>
<keyword evidence="6 8" id="KW-0472">Membrane</keyword>
<dbReference type="InterPro" id="IPR000719">
    <property type="entry name" value="Prot_kinase_dom"/>
</dbReference>
<evidence type="ECO:0000256" key="7">
    <source>
        <dbReference type="SAM" id="MobiDB-lite"/>
    </source>
</evidence>
<evidence type="ECO:0000256" key="8">
    <source>
        <dbReference type="SAM" id="Phobius"/>
    </source>
</evidence>
<feature type="compositionally biased region" description="Polar residues" evidence="7">
    <location>
        <begin position="781"/>
        <end position="808"/>
    </location>
</feature>
<dbReference type="Proteomes" id="UP001497512">
    <property type="component" value="Chromosome 6"/>
</dbReference>
<gene>
    <name evidence="10" type="ORF">CSSPTR1EN2_LOCUS19048</name>
</gene>
<evidence type="ECO:0000259" key="9">
    <source>
        <dbReference type="PROSITE" id="PS50011"/>
    </source>
</evidence>